<gene>
    <name evidence="2" type="ORF">NIIDMKKI_23410</name>
</gene>
<feature type="region of interest" description="Disordered" evidence="1">
    <location>
        <begin position="165"/>
        <end position="192"/>
    </location>
</feature>
<evidence type="ECO:0000313" key="2">
    <source>
        <dbReference type="EMBL" id="BCI87135.1"/>
    </source>
</evidence>
<evidence type="ECO:0000256" key="1">
    <source>
        <dbReference type="SAM" id="MobiDB-lite"/>
    </source>
</evidence>
<name>A0A7G1IBN1_MYCKA</name>
<dbReference type="EMBL" id="AP023343">
    <property type="protein sequence ID" value="BCI87135.1"/>
    <property type="molecule type" value="Genomic_DNA"/>
</dbReference>
<feature type="compositionally biased region" description="Low complexity" evidence="1">
    <location>
        <begin position="328"/>
        <end position="349"/>
    </location>
</feature>
<keyword evidence="3" id="KW-1185">Reference proteome</keyword>
<sequence>MIPTQSALRAYTVSHLTEHAAHWRDLATRRRSVVGTIKSQADSLDWHGQGDEAMKAAMARHVVTADDEAELLDAAAATAEGGAGVLHHQRRSILATVGQAHQSGFAVGEDWSVTDAMYAPGSMGWYARQATAHAIAVDLRSQVTRFTGQEVQTATEVVRCAGELGGQGAARPHPTSRGNHQPRAERGGAPITASPVSAVGDRCLVRCRSAAKAYLTLGSSGGSIVVATTNSSGRHTGPRGAGGAAVARCRFYTRIRWRGRHRRWLAGCQRCAAECRDRRAGGHGRHGHQRTRGARHPGCPGCPGRGGRGNAAGTRPPPPVAADSRTPSGAVRRSRASAARASAATPTLQ</sequence>
<accession>A0A7G1IBN1</accession>
<feature type="region of interest" description="Disordered" evidence="1">
    <location>
        <begin position="277"/>
        <end position="349"/>
    </location>
</feature>
<feature type="compositionally biased region" description="Basic residues" evidence="1">
    <location>
        <begin position="281"/>
        <end position="295"/>
    </location>
</feature>
<organism evidence="2 3">
    <name type="scientific">Mycobacterium kansasii</name>
    <dbReference type="NCBI Taxonomy" id="1768"/>
    <lineage>
        <taxon>Bacteria</taxon>
        <taxon>Bacillati</taxon>
        <taxon>Actinomycetota</taxon>
        <taxon>Actinomycetes</taxon>
        <taxon>Mycobacteriales</taxon>
        <taxon>Mycobacteriaceae</taxon>
        <taxon>Mycobacterium</taxon>
    </lineage>
</organism>
<reference evidence="2 3" key="1">
    <citation type="submission" date="2020-07" db="EMBL/GenBank/DDBJ databases">
        <title>Mycobacterium kansasii (former subtype) with zoonotic potential isolated from diseased indoor pet cat, Japan.</title>
        <authorList>
            <person name="Fukano H."/>
            <person name="Terazono T."/>
            <person name="Hoshino Y."/>
        </authorList>
    </citation>
    <scope>NUCLEOTIDE SEQUENCE [LARGE SCALE GENOMIC DNA]</scope>
    <source>
        <strain evidence="2 3">Kuro-I</strain>
    </source>
</reference>
<dbReference type="AlphaFoldDB" id="A0A7G1IBN1"/>
<protein>
    <submittedName>
        <fullName evidence="2">Uncharacterized protein</fullName>
    </submittedName>
</protein>
<evidence type="ECO:0000313" key="3">
    <source>
        <dbReference type="Proteomes" id="UP000516380"/>
    </source>
</evidence>
<proteinExistence type="predicted"/>
<dbReference type="Proteomes" id="UP000516380">
    <property type="component" value="Chromosome"/>
</dbReference>
<feature type="compositionally biased region" description="Gly residues" evidence="1">
    <location>
        <begin position="301"/>
        <end position="310"/>
    </location>
</feature>